<keyword evidence="1" id="KW-1133">Transmembrane helix</keyword>
<feature type="signal peptide" evidence="2">
    <location>
        <begin position="1"/>
        <end position="21"/>
    </location>
</feature>
<proteinExistence type="predicted"/>
<feature type="transmembrane region" description="Helical" evidence="1">
    <location>
        <begin position="118"/>
        <end position="144"/>
    </location>
</feature>
<evidence type="ECO:0000256" key="2">
    <source>
        <dbReference type="SAM" id="SignalP"/>
    </source>
</evidence>
<feature type="transmembrane region" description="Helical" evidence="1">
    <location>
        <begin position="45"/>
        <end position="63"/>
    </location>
</feature>
<keyword evidence="1" id="KW-0472">Membrane</keyword>
<feature type="transmembrane region" description="Helical" evidence="1">
    <location>
        <begin position="75"/>
        <end position="98"/>
    </location>
</feature>
<protein>
    <submittedName>
        <fullName evidence="3">Uncharacterized protein</fullName>
    </submittedName>
</protein>
<evidence type="ECO:0000313" key="3">
    <source>
        <dbReference type="EMBL" id="PAV14955.1"/>
    </source>
</evidence>
<dbReference type="Proteomes" id="UP000217199">
    <property type="component" value="Unassembled WGS sequence"/>
</dbReference>
<sequence length="373" mass="41475">MLSSLISKLALISSLVQLVVAQRNRNFGYVYSGDSLQTANIAFTSLYILIAVASLIACSTFVLRTPAKHPLRAPYSLLSVTLLFAFISLAFQLTYLIFQANANPFFVFNTVPNSNAFVAIAGISAYTYSWTFSLLFLAFALIFISTTTDALTSNSNKAGYENKVRAVSTLASRATLASIIIYFIILIALASVALGFYVTYLRNGTFLNGFQPFTNLNQGLQQYRITQYVFDGFLFGTLFVIAGLVLKKFLAIRRSGVRPFLPAFKSLALIAFPLYTLWIFAQIAFTIAAPPSGIQINQQGNPFNGFRLFQSQNEVVALTSTILIWGFFSATVIALLAIGFKERKKQRVVFVEDTVPPKRQRKWYQRPVYGLNK</sequence>
<evidence type="ECO:0000256" key="1">
    <source>
        <dbReference type="SAM" id="Phobius"/>
    </source>
</evidence>
<keyword evidence="2" id="KW-0732">Signal</keyword>
<dbReference type="EMBL" id="NBII01000011">
    <property type="protein sequence ID" value="PAV14955.1"/>
    <property type="molecule type" value="Genomic_DNA"/>
</dbReference>
<evidence type="ECO:0000313" key="4">
    <source>
        <dbReference type="Proteomes" id="UP000217199"/>
    </source>
</evidence>
<dbReference type="AlphaFoldDB" id="A0A286U5V7"/>
<keyword evidence="4" id="KW-1185">Reference proteome</keyword>
<gene>
    <name evidence="3" type="ORF">PNOK_0950800</name>
</gene>
<feature type="transmembrane region" description="Helical" evidence="1">
    <location>
        <begin position="315"/>
        <end position="338"/>
    </location>
</feature>
<organism evidence="3 4">
    <name type="scientific">Pyrrhoderma noxium</name>
    <dbReference type="NCBI Taxonomy" id="2282107"/>
    <lineage>
        <taxon>Eukaryota</taxon>
        <taxon>Fungi</taxon>
        <taxon>Dikarya</taxon>
        <taxon>Basidiomycota</taxon>
        <taxon>Agaricomycotina</taxon>
        <taxon>Agaricomycetes</taxon>
        <taxon>Hymenochaetales</taxon>
        <taxon>Hymenochaetaceae</taxon>
        <taxon>Pyrrhoderma</taxon>
    </lineage>
</organism>
<name>A0A286U5V7_9AGAM</name>
<feature type="transmembrane region" description="Helical" evidence="1">
    <location>
        <begin position="179"/>
        <end position="200"/>
    </location>
</feature>
<feature type="transmembrane region" description="Helical" evidence="1">
    <location>
        <begin position="267"/>
        <end position="289"/>
    </location>
</feature>
<feature type="transmembrane region" description="Helical" evidence="1">
    <location>
        <begin position="225"/>
        <end position="246"/>
    </location>
</feature>
<dbReference type="InParanoid" id="A0A286U5V7"/>
<reference evidence="3 4" key="1">
    <citation type="journal article" date="2017" name="Mol. Ecol.">
        <title>Comparative and population genomic landscape of Phellinus noxius: A hypervariable fungus causing root rot in trees.</title>
        <authorList>
            <person name="Chung C.L."/>
            <person name="Lee T.J."/>
            <person name="Akiba M."/>
            <person name="Lee H.H."/>
            <person name="Kuo T.H."/>
            <person name="Liu D."/>
            <person name="Ke H.M."/>
            <person name="Yokoi T."/>
            <person name="Roa M.B."/>
            <person name="Lu M.J."/>
            <person name="Chang Y.Y."/>
            <person name="Ann P.J."/>
            <person name="Tsai J.N."/>
            <person name="Chen C.Y."/>
            <person name="Tzean S.S."/>
            <person name="Ota Y."/>
            <person name="Hattori T."/>
            <person name="Sahashi N."/>
            <person name="Liou R.F."/>
            <person name="Kikuchi T."/>
            <person name="Tsai I.J."/>
        </authorList>
    </citation>
    <scope>NUCLEOTIDE SEQUENCE [LARGE SCALE GENOMIC DNA]</scope>
    <source>
        <strain evidence="3 4">FFPRI411160</strain>
    </source>
</reference>
<feature type="chain" id="PRO_5013541142" evidence="2">
    <location>
        <begin position="22"/>
        <end position="373"/>
    </location>
</feature>
<keyword evidence="1" id="KW-0812">Transmembrane</keyword>
<comment type="caution">
    <text evidence="3">The sequence shown here is derived from an EMBL/GenBank/DDBJ whole genome shotgun (WGS) entry which is preliminary data.</text>
</comment>
<accession>A0A286U5V7</accession>